<evidence type="ECO:0000313" key="1">
    <source>
        <dbReference type="EMBL" id="PIA54210.1"/>
    </source>
</evidence>
<gene>
    <name evidence="1" type="ORF">AQUCO_00900634v1</name>
</gene>
<name>A0A2G5EER5_AQUCA</name>
<reference evidence="1 2" key="1">
    <citation type="submission" date="2017-09" db="EMBL/GenBank/DDBJ databases">
        <title>WGS assembly of Aquilegia coerulea Goldsmith.</title>
        <authorList>
            <person name="Hodges S."/>
            <person name="Kramer E."/>
            <person name="Nordborg M."/>
            <person name="Tomkins J."/>
            <person name="Borevitz J."/>
            <person name="Derieg N."/>
            <person name="Yan J."/>
            <person name="Mihaltcheva S."/>
            <person name="Hayes R.D."/>
            <person name="Rokhsar D."/>
        </authorList>
    </citation>
    <scope>NUCLEOTIDE SEQUENCE [LARGE SCALE GENOMIC DNA]</scope>
    <source>
        <strain evidence="2">cv. Goldsmith</strain>
    </source>
</reference>
<keyword evidence="2" id="KW-1185">Reference proteome</keyword>
<dbReference type="Proteomes" id="UP000230069">
    <property type="component" value="Unassembled WGS sequence"/>
</dbReference>
<protein>
    <submittedName>
        <fullName evidence="1">Uncharacterized protein</fullName>
    </submittedName>
</protein>
<dbReference type="AlphaFoldDB" id="A0A2G5EER5"/>
<accession>A0A2G5EER5</accession>
<proteinExistence type="predicted"/>
<dbReference type="InParanoid" id="A0A2G5EER5"/>
<evidence type="ECO:0000313" key="2">
    <source>
        <dbReference type="Proteomes" id="UP000230069"/>
    </source>
</evidence>
<dbReference type="EMBL" id="KZ305026">
    <property type="protein sequence ID" value="PIA54210.1"/>
    <property type="molecule type" value="Genomic_DNA"/>
</dbReference>
<sequence length="100" mass="12043">MGKILIPVLTISAVFYSKSLQSPKYTLLHSDKFKIRVCINNYTSIYSKSQWKSFSNLFYFKFRFQPPMLLPKEISCYWSEWKYVCPQHPIPGKWKRDRHT</sequence>
<organism evidence="1 2">
    <name type="scientific">Aquilegia coerulea</name>
    <name type="common">Rocky mountain columbine</name>
    <dbReference type="NCBI Taxonomy" id="218851"/>
    <lineage>
        <taxon>Eukaryota</taxon>
        <taxon>Viridiplantae</taxon>
        <taxon>Streptophyta</taxon>
        <taxon>Embryophyta</taxon>
        <taxon>Tracheophyta</taxon>
        <taxon>Spermatophyta</taxon>
        <taxon>Magnoliopsida</taxon>
        <taxon>Ranunculales</taxon>
        <taxon>Ranunculaceae</taxon>
        <taxon>Thalictroideae</taxon>
        <taxon>Aquilegia</taxon>
    </lineage>
</organism>
<dbReference type="OrthoDB" id="1681166at2759"/>